<feature type="compositionally biased region" description="Low complexity" evidence="4">
    <location>
        <begin position="344"/>
        <end position="353"/>
    </location>
</feature>
<dbReference type="PROSITE" id="PS52035">
    <property type="entry name" value="PEPTIDASE_M14"/>
    <property type="match status" value="1"/>
</dbReference>
<evidence type="ECO:0000256" key="3">
    <source>
        <dbReference type="PROSITE-ProRule" id="PRU01379"/>
    </source>
</evidence>
<gene>
    <name evidence="6" type="primary">Agbl5_0</name>
    <name evidence="6" type="ORF">ROSBEN_R04582</name>
</gene>
<feature type="active site" description="Proton donor/acceptor" evidence="3">
    <location>
        <position position="246"/>
    </location>
</feature>
<evidence type="ECO:0000313" key="7">
    <source>
        <dbReference type="Proteomes" id="UP000545435"/>
    </source>
</evidence>
<feature type="region of interest" description="Disordered" evidence="4">
    <location>
        <begin position="330"/>
        <end position="402"/>
    </location>
</feature>
<comment type="similarity">
    <text evidence="2 3">Belongs to the peptidase M14 family.</text>
</comment>
<name>A0A7L0DQQ0_9CHAR</name>
<keyword evidence="7" id="KW-1185">Reference proteome</keyword>
<feature type="domain" description="Peptidase M14" evidence="5">
    <location>
        <begin position="1"/>
        <end position="300"/>
    </location>
</feature>
<dbReference type="InterPro" id="IPR000834">
    <property type="entry name" value="Peptidase_M14"/>
</dbReference>
<reference evidence="6 7" key="1">
    <citation type="submission" date="2019-09" db="EMBL/GenBank/DDBJ databases">
        <title>Bird 10,000 Genomes (B10K) Project - Family phase.</title>
        <authorList>
            <person name="Zhang G."/>
        </authorList>
    </citation>
    <scope>NUCLEOTIDE SEQUENCE [LARGE SCALE GENOMIC DNA]</scope>
    <source>
        <strain evidence="6">B10K-DU-006-20</strain>
        <tissue evidence="6">Mixed tissue sample</tissue>
    </source>
</reference>
<dbReference type="InterPro" id="IPR050821">
    <property type="entry name" value="Cytosolic_carboxypeptidase"/>
</dbReference>
<dbReference type="EMBL" id="VXAI01001707">
    <property type="protein sequence ID" value="NXJ72932.1"/>
    <property type="molecule type" value="Genomic_DNA"/>
</dbReference>
<protein>
    <submittedName>
        <fullName evidence="6">CBPC5 protein</fullName>
    </submittedName>
</protein>
<feature type="compositionally biased region" description="Polar residues" evidence="4">
    <location>
        <begin position="354"/>
        <end position="369"/>
    </location>
</feature>
<evidence type="ECO:0000313" key="6">
    <source>
        <dbReference type="EMBL" id="NXJ72932.1"/>
    </source>
</evidence>
<sequence>RTDSRGVNLNRQYLNPDAELHPAVYGAKAVLLYHHVHSRVLPGSPDWRTYVSPLGTSSLSTKSSNHSLRGSAPALEPALSELEKANNLRNSPGSWQTSTFLSSSQEPWLQLGRRDPAVWILPSSRGTKHCEEEEEEEGRRPSSAPPPETIPPRDSGLAYYVDLHGHASKRGCFMYGNSFPDENDQVENMLFPKLISLNSPHFDFTGCNFSEKNMYAKDKRDGQSKEGSGRVAIYKALGIIHSYTLECNYNTGRLVNPIPVACHDNGRASPPPPPAFPSRYTVELFEQVGRAVAVAALDMAECNPWPRIVLSEHSCLSNLRAWMLRHVRGMRGGASGGPRRRGGARTPPRTSTGLPTSASDNALSRTRSFSNGTSDGGGSQQDSTHIKASPSFTFSCSSAPDP</sequence>
<dbReference type="SUPFAM" id="SSF53187">
    <property type="entry name" value="Zn-dependent exopeptidases"/>
    <property type="match status" value="1"/>
</dbReference>
<proteinExistence type="inferred from homology"/>
<feature type="non-terminal residue" evidence="6">
    <location>
        <position position="1"/>
    </location>
</feature>
<evidence type="ECO:0000256" key="4">
    <source>
        <dbReference type="SAM" id="MobiDB-lite"/>
    </source>
</evidence>
<feature type="compositionally biased region" description="Polar residues" evidence="4">
    <location>
        <begin position="390"/>
        <end position="402"/>
    </location>
</feature>
<dbReference type="Gene3D" id="3.40.630.10">
    <property type="entry name" value="Zn peptidases"/>
    <property type="match status" value="1"/>
</dbReference>
<evidence type="ECO:0000256" key="1">
    <source>
        <dbReference type="ARBA" id="ARBA00001947"/>
    </source>
</evidence>
<dbReference type="GO" id="GO:0004181">
    <property type="term" value="F:metallocarboxypeptidase activity"/>
    <property type="evidence" value="ECO:0007669"/>
    <property type="project" value="InterPro"/>
</dbReference>
<comment type="cofactor">
    <cofactor evidence="1">
        <name>Zn(2+)</name>
        <dbReference type="ChEBI" id="CHEBI:29105"/>
    </cofactor>
</comment>
<dbReference type="AlphaFoldDB" id="A0A7L0DQQ0"/>
<dbReference type="Proteomes" id="UP000545435">
    <property type="component" value="Unassembled WGS sequence"/>
</dbReference>
<dbReference type="GO" id="GO:0006508">
    <property type="term" value="P:proteolysis"/>
    <property type="evidence" value="ECO:0007669"/>
    <property type="project" value="InterPro"/>
</dbReference>
<evidence type="ECO:0000259" key="5">
    <source>
        <dbReference type="PROSITE" id="PS52035"/>
    </source>
</evidence>
<dbReference type="PANTHER" id="PTHR12756:SF12">
    <property type="entry name" value="CYTOSOLIC CARBOXYPEPTIDASE-LIKE PROTEIN 5"/>
    <property type="match status" value="1"/>
</dbReference>
<dbReference type="GO" id="GO:0008270">
    <property type="term" value="F:zinc ion binding"/>
    <property type="evidence" value="ECO:0007669"/>
    <property type="project" value="InterPro"/>
</dbReference>
<dbReference type="PANTHER" id="PTHR12756">
    <property type="entry name" value="CYTOSOLIC CARBOXYPEPTIDASE"/>
    <property type="match status" value="1"/>
</dbReference>
<organism evidence="6 7">
    <name type="scientific">Rostratula benghalensis</name>
    <name type="common">greater painted-snipe</name>
    <dbReference type="NCBI Taxonomy" id="118793"/>
    <lineage>
        <taxon>Eukaryota</taxon>
        <taxon>Metazoa</taxon>
        <taxon>Chordata</taxon>
        <taxon>Craniata</taxon>
        <taxon>Vertebrata</taxon>
        <taxon>Euteleostomi</taxon>
        <taxon>Archelosauria</taxon>
        <taxon>Archosauria</taxon>
        <taxon>Dinosauria</taxon>
        <taxon>Saurischia</taxon>
        <taxon>Theropoda</taxon>
        <taxon>Coelurosauria</taxon>
        <taxon>Aves</taxon>
        <taxon>Neognathae</taxon>
        <taxon>Neoaves</taxon>
        <taxon>Charadriiformes</taxon>
        <taxon>Rostratulidae</taxon>
        <taxon>Rostratula</taxon>
    </lineage>
</organism>
<accession>A0A7L0DQQ0</accession>
<feature type="non-terminal residue" evidence="6">
    <location>
        <position position="402"/>
    </location>
</feature>
<comment type="caution">
    <text evidence="6">The sequence shown here is derived from an EMBL/GenBank/DDBJ whole genome shotgun (WGS) entry which is preliminary data.</text>
</comment>
<feature type="region of interest" description="Disordered" evidence="4">
    <location>
        <begin position="122"/>
        <end position="155"/>
    </location>
</feature>
<evidence type="ECO:0000256" key="2">
    <source>
        <dbReference type="ARBA" id="ARBA00005988"/>
    </source>
</evidence>